<gene>
    <name evidence="2" type="ORF">CBR_g27748</name>
</gene>
<evidence type="ECO:0000313" key="3">
    <source>
        <dbReference type="Proteomes" id="UP000265515"/>
    </source>
</evidence>
<evidence type="ECO:0000313" key="2">
    <source>
        <dbReference type="EMBL" id="GBG78523.1"/>
    </source>
</evidence>
<organism evidence="2 3">
    <name type="scientific">Chara braunii</name>
    <name type="common">Braun's stonewort</name>
    <dbReference type="NCBI Taxonomy" id="69332"/>
    <lineage>
        <taxon>Eukaryota</taxon>
        <taxon>Viridiplantae</taxon>
        <taxon>Streptophyta</taxon>
        <taxon>Charophyceae</taxon>
        <taxon>Charales</taxon>
        <taxon>Characeae</taxon>
        <taxon>Chara</taxon>
    </lineage>
</organism>
<dbReference type="EMBL" id="BFEA01000297">
    <property type="protein sequence ID" value="GBG78523.1"/>
    <property type="molecule type" value="Genomic_DNA"/>
</dbReference>
<accession>A0A388L8K6</accession>
<feature type="region of interest" description="Disordered" evidence="1">
    <location>
        <begin position="1"/>
        <end position="39"/>
    </location>
</feature>
<dbReference type="AlphaFoldDB" id="A0A388L8K6"/>
<reference evidence="2 3" key="1">
    <citation type="journal article" date="2018" name="Cell">
        <title>The Chara Genome: Secondary Complexity and Implications for Plant Terrestrialization.</title>
        <authorList>
            <person name="Nishiyama T."/>
            <person name="Sakayama H."/>
            <person name="Vries J.D."/>
            <person name="Buschmann H."/>
            <person name="Saint-Marcoux D."/>
            <person name="Ullrich K.K."/>
            <person name="Haas F.B."/>
            <person name="Vanderstraeten L."/>
            <person name="Becker D."/>
            <person name="Lang D."/>
            <person name="Vosolsobe S."/>
            <person name="Rombauts S."/>
            <person name="Wilhelmsson P.K.I."/>
            <person name="Janitza P."/>
            <person name="Kern R."/>
            <person name="Heyl A."/>
            <person name="Rumpler F."/>
            <person name="Villalobos L.I.A.C."/>
            <person name="Clay J.M."/>
            <person name="Skokan R."/>
            <person name="Toyoda A."/>
            <person name="Suzuki Y."/>
            <person name="Kagoshima H."/>
            <person name="Schijlen E."/>
            <person name="Tajeshwar N."/>
            <person name="Catarino B."/>
            <person name="Hetherington A.J."/>
            <person name="Saltykova A."/>
            <person name="Bonnot C."/>
            <person name="Breuninger H."/>
            <person name="Symeonidi A."/>
            <person name="Radhakrishnan G.V."/>
            <person name="Van Nieuwerburgh F."/>
            <person name="Deforce D."/>
            <person name="Chang C."/>
            <person name="Karol K.G."/>
            <person name="Hedrich R."/>
            <person name="Ulvskov P."/>
            <person name="Glockner G."/>
            <person name="Delwiche C.F."/>
            <person name="Petrasek J."/>
            <person name="Van de Peer Y."/>
            <person name="Friml J."/>
            <person name="Beilby M."/>
            <person name="Dolan L."/>
            <person name="Kohara Y."/>
            <person name="Sugano S."/>
            <person name="Fujiyama A."/>
            <person name="Delaux P.-M."/>
            <person name="Quint M."/>
            <person name="TheiBen G."/>
            <person name="Hagemann M."/>
            <person name="Harholt J."/>
            <person name="Dunand C."/>
            <person name="Zachgo S."/>
            <person name="Langdale J."/>
            <person name="Maumus F."/>
            <person name="Straeten D.V.D."/>
            <person name="Gould S.B."/>
            <person name="Rensing S.A."/>
        </authorList>
    </citation>
    <scope>NUCLEOTIDE SEQUENCE [LARGE SCALE GENOMIC DNA]</scope>
    <source>
        <strain evidence="2 3">S276</strain>
    </source>
</reference>
<sequence length="291" mass="32449">MAEKYDEMKQQDKTQKVEKQETGEKQDTREKNNVASPITVEQLKGMIDRALEGALPRSTQMDKEKTKVTLGKEGASIGGNMTNGEVEHVATAVHDIKRDVDEIKLMKYELAAVKGALKKFNTPSRSHTPMRLAITPRMLKTTKVVSLQIGAPCSTTARTTISAPSILKNPRPTAKAKSKRSIDFSFQPITEYQLLRLRYTDLKELSKIHGLKYVDKAQAIATLRKAPGLIINEGRDFVHDSDKETRMEHSDEMVISTRNQDNGDSDDIGESSDSDEVDTTDKSSEQDINGR</sequence>
<protein>
    <submittedName>
        <fullName evidence="2">Uncharacterized protein</fullName>
    </submittedName>
</protein>
<keyword evidence="3" id="KW-1185">Reference proteome</keyword>
<proteinExistence type="predicted"/>
<feature type="compositionally biased region" description="Acidic residues" evidence="1">
    <location>
        <begin position="263"/>
        <end position="278"/>
    </location>
</feature>
<dbReference type="Gramene" id="GBG78523">
    <property type="protein sequence ID" value="GBG78523"/>
    <property type="gene ID" value="CBR_g27748"/>
</dbReference>
<feature type="compositionally biased region" description="Basic and acidic residues" evidence="1">
    <location>
        <begin position="279"/>
        <end position="291"/>
    </location>
</feature>
<feature type="region of interest" description="Disordered" evidence="1">
    <location>
        <begin position="241"/>
        <end position="291"/>
    </location>
</feature>
<feature type="compositionally biased region" description="Basic and acidic residues" evidence="1">
    <location>
        <begin position="1"/>
        <end position="32"/>
    </location>
</feature>
<feature type="compositionally biased region" description="Basic and acidic residues" evidence="1">
    <location>
        <begin position="241"/>
        <end position="252"/>
    </location>
</feature>
<name>A0A388L8K6_CHABU</name>
<dbReference type="Proteomes" id="UP000265515">
    <property type="component" value="Unassembled WGS sequence"/>
</dbReference>
<comment type="caution">
    <text evidence="2">The sequence shown here is derived from an EMBL/GenBank/DDBJ whole genome shotgun (WGS) entry which is preliminary data.</text>
</comment>
<evidence type="ECO:0000256" key="1">
    <source>
        <dbReference type="SAM" id="MobiDB-lite"/>
    </source>
</evidence>